<dbReference type="InterPro" id="IPR028081">
    <property type="entry name" value="Leu-bd"/>
</dbReference>
<feature type="chain" id="PRO_5046865739" evidence="6">
    <location>
        <begin position="27"/>
        <end position="421"/>
    </location>
</feature>
<evidence type="ECO:0000256" key="4">
    <source>
        <dbReference type="ARBA" id="ARBA00022970"/>
    </source>
</evidence>
<organism evidence="8 9">
    <name type="scientific">Conexibacter stalactiti</name>
    <dbReference type="NCBI Taxonomy" id="1940611"/>
    <lineage>
        <taxon>Bacteria</taxon>
        <taxon>Bacillati</taxon>
        <taxon>Actinomycetota</taxon>
        <taxon>Thermoleophilia</taxon>
        <taxon>Solirubrobacterales</taxon>
        <taxon>Conexibacteraceae</taxon>
        <taxon>Conexibacter</taxon>
    </lineage>
</organism>
<keyword evidence="4" id="KW-0029">Amino-acid transport</keyword>
<accession>A0ABU4HUT5</accession>
<dbReference type="Proteomes" id="UP001284601">
    <property type="component" value="Unassembled WGS sequence"/>
</dbReference>
<keyword evidence="9" id="KW-1185">Reference proteome</keyword>
<reference evidence="9" key="1">
    <citation type="submission" date="2023-07" db="EMBL/GenBank/DDBJ databases">
        <title>Conexibacter stalactiti sp. nov., isolated from stalactites in a lava cave and emended description of the genus Conexibacter.</title>
        <authorList>
            <person name="Lee S.D."/>
        </authorList>
    </citation>
    <scope>NUCLEOTIDE SEQUENCE [LARGE SCALE GENOMIC DNA]</scope>
    <source>
        <strain evidence="9">KCTC 39840</strain>
    </source>
</reference>
<evidence type="ECO:0000256" key="5">
    <source>
        <dbReference type="SAM" id="MobiDB-lite"/>
    </source>
</evidence>
<dbReference type="SUPFAM" id="SSF53822">
    <property type="entry name" value="Periplasmic binding protein-like I"/>
    <property type="match status" value="1"/>
</dbReference>
<dbReference type="CDD" id="cd06333">
    <property type="entry name" value="PBP1_ABC_RPA1789-like"/>
    <property type="match status" value="1"/>
</dbReference>
<evidence type="ECO:0000256" key="1">
    <source>
        <dbReference type="ARBA" id="ARBA00010062"/>
    </source>
</evidence>
<feature type="domain" description="Leucine-binding protein" evidence="7">
    <location>
        <begin position="58"/>
        <end position="408"/>
    </location>
</feature>
<sequence>METRRFSPRRTIALALLLSTAPFALAACGSDDDDTGSGSAGASTASAQSDSSGGGGDPIKVGSLFSVTGPPAVVGDKMRKGLELAVDELNEAGGVEGRRLEVVFYDPAGDTAKAVDQTRRLISRDDVDVVVGGGSQSGIALAMQPLLQRADKLFMATEGAREIVQPADERPTTFKSTFNDTIVLQRTADFWNARGVRAVGFLPDTSGFGESAKAELERLAPEAGIEVQSESFDPTATNLTPQLTNLRRANPQAYVAWTTTPAATTFLKNAQQLGLDRNLLGLGFGSADPAFYEQAGAAARGALLSAGKLPIYDRLPDGDPQKAIITRFADAYEAKYNEPANVFAAQAYDGVQLVAEAIRASGGELSGEALAEALEGLGSYQGVNGDFRYTAEDHSGLGVDAVAISEWDGRRFVPARDGLTE</sequence>
<feature type="region of interest" description="Disordered" evidence="5">
    <location>
        <begin position="30"/>
        <end position="58"/>
    </location>
</feature>
<dbReference type="InterPro" id="IPR051010">
    <property type="entry name" value="BCAA_transport"/>
</dbReference>
<evidence type="ECO:0000313" key="9">
    <source>
        <dbReference type="Proteomes" id="UP001284601"/>
    </source>
</evidence>
<comment type="similarity">
    <text evidence="1">Belongs to the leucine-binding protein family.</text>
</comment>
<evidence type="ECO:0000256" key="3">
    <source>
        <dbReference type="ARBA" id="ARBA00022729"/>
    </source>
</evidence>
<dbReference type="RefSeq" id="WP_318599030.1">
    <property type="nucleotide sequence ID" value="NZ_JAWSTH010000060.1"/>
</dbReference>
<dbReference type="PANTHER" id="PTHR30483:SF38">
    <property type="entry name" value="BLR7848 PROTEIN"/>
    <property type="match status" value="1"/>
</dbReference>
<evidence type="ECO:0000259" key="7">
    <source>
        <dbReference type="Pfam" id="PF13458"/>
    </source>
</evidence>
<feature type="signal peptide" evidence="6">
    <location>
        <begin position="1"/>
        <end position="26"/>
    </location>
</feature>
<keyword evidence="2" id="KW-0813">Transport</keyword>
<dbReference type="EMBL" id="JAWSTH010000060">
    <property type="protein sequence ID" value="MDW5596594.1"/>
    <property type="molecule type" value="Genomic_DNA"/>
</dbReference>
<dbReference type="PANTHER" id="PTHR30483">
    <property type="entry name" value="LEUCINE-SPECIFIC-BINDING PROTEIN"/>
    <property type="match status" value="1"/>
</dbReference>
<dbReference type="PROSITE" id="PS51257">
    <property type="entry name" value="PROKAR_LIPOPROTEIN"/>
    <property type="match status" value="1"/>
</dbReference>
<dbReference type="InterPro" id="IPR028082">
    <property type="entry name" value="Peripla_BP_I"/>
</dbReference>
<evidence type="ECO:0000256" key="2">
    <source>
        <dbReference type="ARBA" id="ARBA00022448"/>
    </source>
</evidence>
<gene>
    <name evidence="8" type="ORF">R7226_19765</name>
</gene>
<comment type="caution">
    <text evidence="8">The sequence shown here is derived from an EMBL/GenBank/DDBJ whole genome shotgun (WGS) entry which is preliminary data.</text>
</comment>
<dbReference type="InterPro" id="IPR000709">
    <property type="entry name" value="Leu_Ile_Val-bd"/>
</dbReference>
<keyword evidence="3 6" id="KW-0732">Signal</keyword>
<name>A0ABU4HUT5_9ACTN</name>
<protein>
    <submittedName>
        <fullName evidence="8">ABC transporter substrate-binding protein</fullName>
    </submittedName>
</protein>
<dbReference type="PRINTS" id="PR00337">
    <property type="entry name" value="LEUILEVALBP"/>
</dbReference>
<dbReference type="Pfam" id="PF13458">
    <property type="entry name" value="Peripla_BP_6"/>
    <property type="match status" value="1"/>
</dbReference>
<dbReference type="Gene3D" id="3.40.50.2300">
    <property type="match status" value="2"/>
</dbReference>
<feature type="compositionally biased region" description="Low complexity" evidence="5">
    <location>
        <begin position="36"/>
        <end position="51"/>
    </location>
</feature>
<proteinExistence type="inferred from homology"/>
<evidence type="ECO:0000256" key="6">
    <source>
        <dbReference type="SAM" id="SignalP"/>
    </source>
</evidence>
<evidence type="ECO:0000313" key="8">
    <source>
        <dbReference type="EMBL" id="MDW5596594.1"/>
    </source>
</evidence>